<proteinExistence type="predicted"/>
<dbReference type="AlphaFoldDB" id="A0A8J8N9L1"/>
<dbReference type="Proteomes" id="UP000785679">
    <property type="component" value="Unassembled WGS sequence"/>
</dbReference>
<evidence type="ECO:0000313" key="1">
    <source>
        <dbReference type="EMBL" id="TNV70619.1"/>
    </source>
</evidence>
<name>A0A8J8N9L1_HALGN</name>
<comment type="caution">
    <text evidence="1">The sequence shown here is derived from an EMBL/GenBank/DDBJ whole genome shotgun (WGS) entry which is preliminary data.</text>
</comment>
<sequence>MLYRTHLLKQSRFQKNRSVFLDRRVHTLDTIIYIYVYCQFQKKIVPGPCGQYFITSSNVCTPTMLEVTRRDTFQHCVM</sequence>
<evidence type="ECO:0000313" key="2">
    <source>
        <dbReference type="Proteomes" id="UP000785679"/>
    </source>
</evidence>
<dbReference type="EMBL" id="RRYP01034851">
    <property type="protein sequence ID" value="TNV70619.1"/>
    <property type="molecule type" value="Genomic_DNA"/>
</dbReference>
<gene>
    <name evidence="1" type="ORF">FGO68_gene12309</name>
</gene>
<accession>A0A8J8N9L1</accession>
<reference evidence="1" key="1">
    <citation type="submission" date="2019-06" db="EMBL/GenBank/DDBJ databases">
        <authorList>
            <person name="Zheng W."/>
        </authorList>
    </citation>
    <scope>NUCLEOTIDE SEQUENCE</scope>
    <source>
        <strain evidence="1">QDHG01</strain>
    </source>
</reference>
<keyword evidence="2" id="KW-1185">Reference proteome</keyword>
<organism evidence="1 2">
    <name type="scientific">Halteria grandinella</name>
    <dbReference type="NCBI Taxonomy" id="5974"/>
    <lineage>
        <taxon>Eukaryota</taxon>
        <taxon>Sar</taxon>
        <taxon>Alveolata</taxon>
        <taxon>Ciliophora</taxon>
        <taxon>Intramacronucleata</taxon>
        <taxon>Spirotrichea</taxon>
        <taxon>Stichotrichia</taxon>
        <taxon>Sporadotrichida</taxon>
        <taxon>Halteriidae</taxon>
        <taxon>Halteria</taxon>
    </lineage>
</organism>
<protein>
    <submittedName>
        <fullName evidence="1">Uncharacterized protein</fullName>
    </submittedName>
</protein>